<evidence type="ECO:0000256" key="2">
    <source>
        <dbReference type="ARBA" id="ARBA00023125"/>
    </source>
</evidence>
<dbReference type="InterPro" id="IPR011075">
    <property type="entry name" value="TetR_C"/>
</dbReference>
<evidence type="ECO:0000256" key="3">
    <source>
        <dbReference type="ARBA" id="ARBA00023163"/>
    </source>
</evidence>
<keyword evidence="2 4" id="KW-0238">DNA-binding</keyword>
<dbReference type="Gene3D" id="1.10.357.10">
    <property type="entry name" value="Tetracycline Repressor, domain 2"/>
    <property type="match status" value="1"/>
</dbReference>
<sequence>MSKAAQTRQFIIERSAPLFNKKGIEATAMSDIMAVTKLSKGSLYVHFKDKEQLAQAVVDYNLQLLDKKVSAAISKVPTAKGKLLAFIDILTNVMYPPVEGGCPMINFGMEADDTNPAINKQILTAIERAQKTIVNIIERGTESGEFSSDKSPREFATIMFAMIEGGVVMSRVAGNNNKMKIIVKYLKAMIDEQLK</sequence>
<dbReference type="PANTHER" id="PTHR47506">
    <property type="entry name" value="TRANSCRIPTIONAL REGULATORY PROTEIN"/>
    <property type="match status" value="1"/>
</dbReference>
<dbReference type="SUPFAM" id="SSF46689">
    <property type="entry name" value="Homeodomain-like"/>
    <property type="match status" value="1"/>
</dbReference>
<comment type="caution">
    <text evidence="6">The sequence shown here is derived from an EMBL/GenBank/DDBJ whole genome shotgun (WGS) entry which is preliminary data.</text>
</comment>
<proteinExistence type="predicted"/>
<accession>A0ABV3ZJB0</accession>
<protein>
    <submittedName>
        <fullName evidence="6">TetR/AcrR family transcriptional regulator</fullName>
    </submittedName>
</protein>
<evidence type="ECO:0000313" key="7">
    <source>
        <dbReference type="Proteomes" id="UP001560573"/>
    </source>
</evidence>
<gene>
    <name evidence="6" type="ORF">QTN47_20880</name>
</gene>
<dbReference type="Pfam" id="PF16925">
    <property type="entry name" value="TetR_C_13"/>
    <property type="match status" value="1"/>
</dbReference>
<dbReference type="RefSeq" id="WP_369331382.1">
    <property type="nucleotide sequence ID" value="NZ_JAULBC010000007.1"/>
</dbReference>
<dbReference type="InterPro" id="IPR036271">
    <property type="entry name" value="Tet_transcr_reg_TetR-rel_C_sf"/>
</dbReference>
<dbReference type="Pfam" id="PF00440">
    <property type="entry name" value="TetR_N"/>
    <property type="match status" value="1"/>
</dbReference>
<feature type="DNA-binding region" description="H-T-H motif" evidence="4">
    <location>
        <begin position="28"/>
        <end position="47"/>
    </location>
</feature>
<evidence type="ECO:0000256" key="4">
    <source>
        <dbReference type="PROSITE-ProRule" id="PRU00335"/>
    </source>
</evidence>
<dbReference type="InterPro" id="IPR009057">
    <property type="entry name" value="Homeodomain-like_sf"/>
</dbReference>
<dbReference type="EMBL" id="JAULBC010000007">
    <property type="protein sequence ID" value="MEX6689976.1"/>
    <property type="molecule type" value="Genomic_DNA"/>
</dbReference>
<keyword evidence="3" id="KW-0804">Transcription</keyword>
<dbReference type="Proteomes" id="UP001560573">
    <property type="component" value="Unassembled WGS sequence"/>
</dbReference>
<evidence type="ECO:0000313" key="6">
    <source>
        <dbReference type="EMBL" id="MEX6689976.1"/>
    </source>
</evidence>
<dbReference type="PANTHER" id="PTHR47506:SF3">
    <property type="entry name" value="HTH-TYPE TRANSCRIPTIONAL REGULATOR LMRA"/>
    <property type="match status" value="1"/>
</dbReference>
<dbReference type="PROSITE" id="PS50977">
    <property type="entry name" value="HTH_TETR_2"/>
    <property type="match status" value="1"/>
</dbReference>
<name>A0ABV3ZJB0_9BACT</name>
<dbReference type="PRINTS" id="PR00455">
    <property type="entry name" value="HTHTETR"/>
</dbReference>
<dbReference type="SUPFAM" id="SSF48498">
    <property type="entry name" value="Tetracyclin repressor-like, C-terminal domain"/>
    <property type="match status" value="1"/>
</dbReference>
<organism evidence="6 7">
    <name type="scientific">Danxiaibacter flavus</name>
    <dbReference type="NCBI Taxonomy" id="3049108"/>
    <lineage>
        <taxon>Bacteria</taxon>
        <taxon>Pseudomonadati</taxon>
        <taxon>Bacteroidota</taxon>
        <taxon>Chitinophagia</taxon>
        <taxon>Chitinophagales</taxon>
        <taxon>Chitinophagaceae</taxon>
        <taxon>Danxiaibacter</taxon>
    </lineage>
</organism>
<dbReference type="InterPro" id="IPR001647">
    <property type="entry name" value="HTH_TetR"/>
</dbReference>
<evidence type="ECO:0000259" key="5">
    <source>
        <dbReference type="PROSITE" id="PS50977"/>
    </source>
</evidence>
<keyword evidence="7" id="KW-1185">Reference proteome</keyword>
<reference evidence="6 7" key="1">
    <citation type="submission" date="2023-07" db="EMBL/GenBank/DDBJ databases">
        <authorList>
            <person name="Lian W.-H."/>
        </authorList>
    </citation>
    <scope>NUCLEOTIDE SEQUENCE [LARGE SCALE GENOMIC DNA]</scope>
    <source>
        <strain evidence="6 7">SYSU DXS3180</strain>
    </source>
</reference>
<feature type="domain" description="HTH tetR-type" evidence="5">
    <location>
        <begin position="5"/>
        <end position="65"/>
    </location>
</feature>
<keyword evidence="1" id="KW-0805">Transcription regulation</keyword>
<evidence type="ECO:0000256" key="1">
    <source>
        <dbReference type="ARBA" id="ARBA00023015"/>
    </source>
</evidence>